<evidence type="ECO:0000313" key="2">
    <source>
        <dbReference type="EMBL" id="QDS91106.1"/>
    </source>
</evidence>
<dbReference type="AlphaFoldDB" id="A0A517M888"/>
<proteinExistence type="predicted"/>
<dbReference type="EMBL" id="CP036261">
    <property type="protein sequence ID" value="QDS91106.1"/>
    <property type="molecule type" value="Genomic_DNA"/>
</dbReference>
<gene>
    <name evidence="2" type="ORF">EC9_53260</name>
</gene>
<dbReference type="SUPFAM" id="SSF48452">
    <property type="entry name" value="TPR-like"/>
    <property type="match status" value="1"/>
</dbReference>
<keyword evidence="3" id="KW-1185">Reference proteome</keyword>
<dbReference type="InterPro" id="IPR011990">
    <property type="entry name" value="TPR-like_helical_dom_sf"/>
</dbReference>
<accession>A0A517M888</accession>
<feature type="region of interest" description="Disordered" evidence="1">
    <location>
        <begin position="1"/>
        <end position="32"/>
    </location>
</feature>
<dbReference type="Proteomes" id="UP000319557">
    <property type="component" value="Chromosome"/>
</dbReference>
<dbReference type="OrthoDB" id="273604at2"/>
<evidence type="ECO:0008006" key="4">
    <source>
        <dbReference type="Google" id="ProtNLM"/>
    </source>
</evidence>
<dbReference type="RefSeq" id="WP_145348799.1">
    <property type="nucleotide sequence ID" value="NZ_CP036261.1"/>
</dbReference>
<reference evidence="2 3" key="1">
    <citation type="submission" date="2019-02" db="EMBL/GenBank/DDBJ databases">
        <title>Deep-cultivation of Planctomycetes and their phenomic and genomic characterization uncovers novel biology.</title>
        <authorList>
            <person name="Wiegand S."/>
            <person name="Jogler M."/>
            <person name="Boedeker C."/>
            <person name="Pinto D."/>
            <person name="Vollmers J."/>
            <person name="Rivas-Marin E."/>
            <person name="Kohn T."/>
            <person name="Peeters S.H."/>
            <person name="Heuer A."/>
            <person name="Rast P."/>
            <person name="Oberbeckmann S."/>
            <person name="Bunk B."/>
            <person name="Jeske O."/>
            <person name="Meyerdierks A."/>
            <person name="Storesund J.E."/>
            <person name="Kallscheuer N."/>
            <person name="Luecker S."/>
            <person name="Lage O.M."/>
            <person name="Pohl T."/>
            <person name="Merkel B.J."/>
            <person name="Hornburger P."/>
            <person name="Mueller R.-W."/>
            <person name="Bruemmer F."/>
            <person name="Labrenz M."/>
            <person name="Spormann A.M."/>
            <person name="Op den Camp H."/>
            <person name="Overmann J."/>
            <person name="Amann R."/>
            <person name="Jetten M.S.M."/>
            <person name="Mascher T."/>
            <person name="Medema M.H."/>
            <person name="Devos D.P."/>
            <person name="Kaster A.-K."/>
            <person name="Ovreas L."/>
            <person name="Rohde M."/>
            <person name="Galperin M.Y."/>
            <person name="Jogler C."/>
        </authorList>
    </citation>
    <scope>NUCLEOTIDE SEQUENCE [LARGE SCALE GENOMIC DNA]</scope>
    <source>
        <strain evidence="2 3">EC9</strain>
    </source>
</reference>
<evidence type="ECO:0000256" key="1">
    <source>
        <dbReference type="SAM" id="MobiDB-lite"/>
    </source>
</evidence>
<evidence type="ECO:0000313" key="3">
    <source>
        <dbReference type="Proteomes" id="UP000319557"/>
    </source>
</evidence>
<organism evidence="2 3">
    <name type="scientific">Rosistilla ulvae</name>
    <dbReference type="NCBI Taxonomy" id="1930277"/>
    <lineage>
        <taxon>Bacteria</taxon>
        <taxon>Pseudomonadati</taxon>
        <taxon>Planctomycetota</taxon>
        <taxon>Planctomycetia</taxon>
        <taxon>Pirellulales</taxon>
        <taxon>Pirellulaceae</taxon>
        <taxon>Rosistilla</taxon>
    </lineage>
</organism>
<sequence>MSARNLSNVSKKRHEGAKKHPSQSQQSPTKAGFKHQVFERVAGLIRESDCDEAVEVLRTAGFDIQIRNALGVCLMRAGRAEEAVAVFRQFVLSADGVSEKREICNAYKRNFATALLIKGSPNGALSVLRDTREPEHPMAVCISAAIRNWGKSLPWWPRFNWTVSMLEPANCHVPLDFEPGELDFEIVAPIPA</sequence>
<name>A0A517M888_9BACT</name>
<feature type="compositionally biased region" description="Basic residues" evidence="1">
    <location>
        <begin position="10"/>
        <end position="21"/>
    </location>
</feature>
<dbReference type="Gene3D" id="1.25.40.10">
    <property type="entry name" value="Tetratricopeptide repeat domain"/>
    <property type="match status" value="1"/>
</dbReference>
<protein>
    <recommendedName>
        <fullName evidence="4">Tetratricopeptide repeat protein</fullName>
    </recommendedName>
</protein>
<dbReference type="KEGG" id="ruv:EC9_53260"/>